<comment type="caution">
    <text evidence="5">The sequence shown here is derived from an EMBL/GenBank/DDBJ whole genome shotgun (WGS) entry which is preliminary data.</text>
</comment>
<dbReference type="eggNOG" id="COG0367">
    <property type="taxonomic scope" value="Bacteria"/>
</dbReference>
<evidence type="ECO:0000256" key="3">
    <source>
        <dbReference type="ARBA" id="ARBA00048741"/>
    </source>
</evidence>
<organism evidence="5 7">
    <name type="scientific">Jejuia pallidilutea</name>
    <dbReference type="NCBI Taxonomy" id="504487"/>
    <lineage>
        <taxon>Bacteria</taxon>
        <taxon>Pseudomonadati</taxon>
        <taxon>Bacteroidota</taxon>
        <taxon>Flavobacteriia</taxon>
        <taxon>Flavobacteriales</taxon>
        <taxon>Flavobacteriaceae</taxon>
        <taxon>Jejuia</taxon>
    </lineage>
</organism>
<comment type="pathway">
    <text evidence="1">Amino-acid biosynthesis; L-asparagine biosynthesis; L-asparagine from L-aspartate (L-Gln route): step 1/1.</text>
</comment>
<dbReference type="SUPFAM" id="SSF56235">
    <property type="entry name" value="N-terminal nucleophile aminohydrolases (Ntn hydrolases)"/>
    <property type="match status" value="1"/>
</dbReference>
<dbReference type="Proteomes" id="UP000029646">
    <property type="component" value="Unassembled WGS sequence"/>
</dbReference>
<dbReference type="RefSeq" id="WP_042244121.1">
    <property type="nucleotide sequence ID" value="NZ_BBNR01000010.1"/>
</dbReference>
<dbReference type="EC" id="6.3.5.4" evidence="2"/>
<dbReference type="Proteomes" id="UP000029641">
    <property type="component" value="Unassembled WGS sequence"/>
</dbReference>
<proteinExistence type="predicted"/>
<dbReference type="PANTHER" id="PTHR43284:SF1">
    <property type="entry name" value="ASPARAGINE SYNTHETASE"/>
    <property type="match status" value="1"/>
</dbReference>
<accession>A0A090W4Z8</accession>
<evidence type="ECO:0000313" key="7">
    <source>
        <dbReference type="Proteomes" id="UP000029646"/>
    </source>
</evidence>
<evidence type="ECO:0000313" key="6">
    <source>
        <dbReference type="EMBL" id="GAL88708.1"/>
    </source>
</evidence>
<dbReference type="EMBL" id="BBNR01000010">
    <property type="protein sequence ID" value="GAL67518.1"/>
    <property type="molecule type" value="Genomic_DNA"/>
</dbReference>
<dbReference type="GO" id="GO:0004066">
    <property type="term" value="F:asparagine synthase (glutamine-hydrolyzing) activity"/>
    <property type="evidence" value="ECO:0007669"/>
    <property type="project" value="UniProtKB-EC"/>
</dbReference>
<protein>
    <recommendedName>
        <fullName evidence="2">asparagine synthase (glutamine-hydrolyzing)</fullName>
        <ecNumber evidence="2">6.3.5.4</ecNumber>
    </recommendedName>
</protein>
<evidence type="ECO:0000313" key="4">
    <source>
        <dbReference type="EMBL" id="GAL67518.1"/>
    </source>
</evidence>
<evidence type="ECO:0000256" key="2">
    <source>
        <dbReference type="ARBA" id="ARBA00012737"/>
    </source>
</evidence>
<sequence length="495" mass="58015">MSLKKLEFRRQFILSPEPCTKLEDWFHEKLGQHELYVHPDCFTTVLKQNEKKGVLLGHVLDPRRSELSFTDILKKLLNQKNEDEIAEVLYGLTGRFVLIIEEQNEFTFFNDACGLKTFFYTTIKNKLCFASQPLLINYVFPGTIVKGERYNSYYNSEYLKNSKEGWYPSGTSLYKGVNQLAPNHYLKTKDLKQTRYWPNKNHNIDDFDSAFEKFSNLLRQTMEVGSQKYNLALGLTGGFDSRIILSACRTVKDNMIFYTLKYRTLDKNNSDIWIPLNLKDKLKINHNVMDCKMDIDDDFKAVYLNNSDMAHLDDWGYIAYGISNNLPDDTMAIKGSCSETGRCYFYKSGKHPKIQSSKDILAYNPNWKGISFIEERIEEWYNDIKKPENNKGYNILDLFHWEVSTGSWQTQNQLEWDIVHDTFTPFNNRELLDTMLRIDPKYRSQPKNYLLYQKTINKLWPEALTEPVNPKSVKERVKVAVKSGLVKLGFEKYNH</sequence>
<comment type="catalytic activity">
    <reaction evidence="3">
        <text>L-aspartate + L-glutamine + ATP + H2O = L-asparagine + L-glutamate + AMP + diphosphate + H(+)</text>
        <dbReference type="Rhea" id="RHEA:12228"/>
        <dbReference type="ChEBI" id="CHEBI:15377"/>
        <dbReference type="ChEBI" id="CHEBI:15378"/>
        <dbReference type="ChEBI" id="CHEBI:29985"/>
        <dbReference type="ChEBI" id="CHEBI:29991"/>
        <dbReference type="ChEBI" id="CHEBI:30616"/>
        <dbReference type="ChEBI" id="CHEBI:33019"/>
        <dbReference type="ChEBI" id="CHEBI:58048"/>
        <dbReference type="ChEBI" id="CHEBI:58359"/>
        <dbReference type="ChEBI" id="CHEBI:456215"/>
        <dbReference type="EC" id="6.3.5.4"/>
    </reaction>
</comment>
<dbReference type="InterPro" id="IPR029055">
    <property type="entry name" value="Ntn_hydrolases_N"/>
</dbReference>
<name>A0A090W4Z8_9FLAO</name>
<dbReference type="OrthoDB" id="2462219at2"/>
<dbReference type="SUPFAM" id="SSF52402">
    <property type="entry name" value="Adenine nucleotide alpha hydrolases-like"/>
    <property type="match status" value="1"/>
</dbReference>
<dbReference type="STRING" id="504487.JCM19538_1143"/>
<dbReference type="EMBL" id="BBNY01000004">
    <property type="protein sequence ID" value="GAL88708.1"/>
    <property type="molecule type" value="Genomic_DNA"/>
</dbReference>
<evidence type="ECO:0000313" key="5">
    <source>
        <dbReference type="EMBL" id="GAL71318.1"/>
    </source>
</evidence>
<dbReference type="GO" id="GO:0005829">
    <property type="term" value="C:cytosol"/>
    <property type="evidence" value="ECO:0007669"/>
    <property type="project" value="TreeGrafter"/>
</dbReference>
<dbReference type="Gene3D" id="3.60.20.10">
    <property type="entry name" value="Glutamine Phosphoribosylpyrophosphate, subunit 1, domain 1"/>
    <property type="match status" value="1"/>
</dbReference>
<keyword evidence="8" id="KW-1185">Reference proteome</keyword>
<dbReference type="Proteomes" id="UP000030184">
    <property type="component" value="Unassembled WGS sequence"/>
</dbReference>
<dbReference type="EMBL" id="BBNS01000011">
    <property type="protein sequence ID" value="GAL71318.1"/>
    <property type="molecule type" value="Genomic_DNA"/>
</dbReference>
<dbReference type="InterPro" id="IPR051786">
    <property type="entry name" value="ASN_synthetase/amidase"/>
</dbReference>
<dbReference type="AlphaFoldDB" id="A0A090W4Z8"/>
<evidence type="ECO:0000256" key="1">
    <source>
        <dbReference type="ARBA" id="ARBA00005187"/>
    </source>
</evidence>
<gene>
    <name evidence="4" type="ORF">JCM19301_491</name>
    <name evidence="5" type="ORF">JCM19302_995</name>
    <name evidence="6" type="ORF">JCM19538_1143</name>
</gene>
<evidence type="ECO:0000313" key="8">
    <source>
        <dbReference type="Proteomes" id="UP000030184"/>
    </source>
</evidence>
<dbReference type="PANTHER" id="PTHR43284">
    <property type="entry name" value="ASPARAGINE SYNTHETASE (GLUTAMINE-HYDROLYZING)"/>
    <property type="match status" value="1"/>
</dbReference>
<reference evidence="8" key="1">
    <citation type="journal article" date="2014" name="Genome Announc.">
        <title>Draft Genome Sequence of Marine Flavobacterium Jejuia pallidilutea Strain 11shimoA1 and Pigmentation Mutants.</title>
        <authorList>
            <person name="Takatani N."/>
            <person name="Nakanishi M."/>
            <person name="Meirelles P."/>
            <person name="Mino S."/>
            <person name="Suda W."/>
            <person name="Oshima K."/>
            <person name="Hattori M."/>
            <person name="Ohkuma M."/>
            <person name="Hosokawa M."/>
            <person name="Miyashita K."/>
            <person name="Thompson F.L."/>
            <person name="Niwa A."/>
            <person name="Sawabe T."/>
            <person name="Sawabe T."/>
        </authorList>
    </citation>
    <scope>NUCLEOTIDE SEQUENCE [LARGE SCALE GENOMIC DNA]</scope>
    <source>
        <strain evidence="8">JCM 19538</strain>
    </source>
</reference>